<evidence type="ECO:0000256" key="5">
    <source>
        <dbReference type="SAM" id="Phobius"/>
    </source>
</evidence>
<dbReference type="GO" id="GO:0071543">
    <property type="term" value="P:diphosphoinositol polyphosphate metabolic process"/>
    <property type="evidence" value="ECO:0007669"/>
    <property type="project" value="TreeGrafter"/>
</dbReference>
<evidence type="ECO:0000256" key="3">
    <source>
        <dbReference type="ARBA" id="ARBA00022801"/>
    </source>
</evidence>
<comment type="caution">
    <text evidence="7">The sequence shown here is derived from an EMBL/GenBank/DDBJ whole genome shotgun (WGS) entry which is preliminary data.</text>
</comment>
<dbReference type="GO" id="GO:1901907">
    <property type="term" value="P:diadenosine pentaphosphate catabolic process"/>
    <property type="evidence" value="ECO:0007669"/>
    <property type="project" value="TreeGrafter"/>
</dbReference>
<evidence type="ECO:0000259" key="6">
    <source>
        <dbReference type="PROSITE" id="PS51462"/>
    </source>
</evidence>
<keyword evidence="5" id="KW-0472">Membrane</keyword>
<dbReference type="GO" id="GO:1901911">
    <property type="term" value="P:adenosine 5'-(hexahydrogen pentaphosphate) catabolic process"/>
    <property type="evidence" value="ECO:0007669"/>
    <property type="project" value="TreeGrafter"/>
</dbReference>
<dbReference type="GO" id="GO:1901909">
    <property type="term" value="P:diadenosine hexaphosphate catabolic process"/>
    <property type="evidence" value="ECO:0007669"/>
    <property type="project" value="TreeGrafter"/>
</dbReference>
<dbReference type="PROSITE" id="PS51462">
    <property type="entry name" value="NUDIX"/>
    <property type="match status" value="1"/>
</dbReference>
<evidence type="ECO:0000313" key="8">
    <source>
        <dbReference type="Proteomes" id="UP000037122"/>
    </source>
</evidence>
<dbReference type="VEuPathDB" id="FungiDB:QG37_06231"/>
<keyword evidence="5" id="KW-1133">Transmembrane helix</keyword>
<name>A0A0L0NUG4_CANAR</name>
<feature type="domain" description="Nudix hydrolase" evidence="6">
    <location>
        <begin position="78"/>
        <end position="222"/>
    </location>
</feature>
<sequence length="233" mass="26666">MSKKTSHDINKRLPINDTNILGMWEILHVTFPIFWWFIGARGFHFNNPMAHSPNPNLPVRAAESRVGRENQRYNPENGARMVAGCICLEQSKQKVIMILSSAHKGQWVFPKGGIELDEGDDFVVSAVRETWEEAGCEGRIVKKLPVVYDIRGSKAPVLKPGEDFDPHKVIPKLEFHFYEMLVELLSKEWPEAHKRERRWCTYSEAKHELLKGKRAELVSALDASSIIKDSAEF</sequence>
<dbReference type="GO" id="GO:0005634">
    <property type="term" value="C:nucleus"/>
    <property type="evidence" value="ECO:0007669"/>
    <property type="project" value="TreeGrafter"/>
</dbReference>
<dbReference type="VEuPathDB" id="FungiDB:CJJ07_003067"/>
<dbReference type="GO" id="GO:0046872">
    <property type="term" value="F:metal ion binding"/>
    <property type="evidence" value="ECO:0007669"/>
    <property type="project" value="UniProtKB-KW"/>
</dbReference>
<dbReference type="SUPFAM" id="SSF55811">
    <property type="entry name" value="Nudix"/>
    <property type="match status" value="1"/>
</dbReference>
<proteinExistence type="predicted"/>
<evidence type="ECO:0000313" key="7">
    <source>
        <dbReference type="EMBL" id="KND97816.1"/>
    </source>
</evidence>
<evidence type="ECO:0000256" key="1">
    <source>
        <dbReference type="ARBA" id="ARBA00001946"/>
    </source>
</evidence>
<evidence type="ECO:0000256" key="4">
    <source>
        <dbReference type="ARBA" id="ARBA00022842"/>
    </source>
</evidence>
<dbReference type="InterPro" id="IPR047198">
    <property type="entry name" value="DDP-like_NUDIX"/>
</dbReference>
<dbReference type="CDD" id="cd04666">
    <property type="entry name" value="NUDIX_DIPP2_like_Nudt4"/>
    <property type="match status" value="1"/>
</dbReference>
<dbReference type="GO" id="GO:0034432">
    <property type="term" value="F:bis(5'-adenosyl)-pentaphosphatase activity"/>
    <property type="evidence" value="ECO:0007669"/>
    <property type="project" value="TreeGrafter"/>
</dbReference>
<dbReference type="GO" id="GO:0008486">
    <property type="term" value="F:diphosphoinositol-polyphosphate diphosphatase activity"/>
    <property type="evidence" value="ECO:0007669"/>
    <property type="project" value="TreeGrafter"/>
</dbReference>
<dbReference type="PANTHER" id="PTHR12629">
    <property type="entry name" value="DIPHOSPHOINOSITOL POLYPHOSPHATE PHOSPHOHYDROLASE"/>
    <property type="match status" value="1"/>
</dbReference>
<dbReference type="VEuPathDB" id="FungiDB:B9J08_002554"/>
<feature type="transmembrane region" description="Helical" evidence="5">
    <location>
        <begin position="20"/>
        <end position="38"/>
    </location>
</feature>
<comment type="cofactor">
    <cofactor evidence="1">
        <name>Mg(2+)</name>
        <dbReference type="ChEBI" id="CHEBI:18420"/>
    </cofactor>
</comment>
<dbReference type="PANTHER" id="PTHR12629:SF0">
    <property type="entry name" value="DIPHOSPHOINOSITOL-POLYPHOSPHATE DIPHOSPHATASE"/>
    <property type="match status" value="1"/>
</dbReference>
<dbReference type="EMBL" id="LGST01000041">
    <property type="protein sequence ID" value="KND97816.1"/>
    <property type="molecule type" value="Genomic_DNA"/>
</dbReference>
<dbReference type="GO" id="GO:0034431">
    <property type="term" value="F:bis(5'-adenosyl)-hexaphosphatase activity"/>
    <property type="evidence" value="ECO:0007669"/>
    <property type="project" value="TreeGrafter"/>
</dbReference>
<reference evidence="8" key="1">
    <citation type="journal article" date="2015" name="BMC Genomics">
        <title>Draft genome of a commonly misdiagnosed multidrug resistant pathogen Candida auris.</title>
        <authorList>
            <person name="Chatterjee S."/>
            <person name="Alampalli S.V."/>
            <person name="Nageshan R.K."/>
            <person name="Chettiar S.T."/>
            <person name="Joshi S."/>
            <person name="Tatu U.S."/>
        </authorList>
    </citation>
    <scope>NUCLEOTIDE SEQUENCE [LARGE SCALE GENOMIC DNA]</scope>
    <source>
        <strain evidence="8">6684</strain>
    </source>
</reference>
<dbReference type="InterPro" id="IPR015797">
    <property type="entry name" value="NUDIX_hydrolase-like_dom_sf"/>
</dbReference>
<gene>
    <name evidence="7" type="ORF">QG37_06231</name>
</gene>
<dbReference type="VEuPathDB" id="FungiDB:CJI97_002099"/>
<dbReference type="GO" id="GO:0000298">
    <property type="term" value="F:endopolyphosphatase activity"/>
    <property type="evidence" value="ECO:0007669"/>
    <property type="project" value="TreeGrafter"/>
</dbReference>
<keyword evidence="5" id="KW-0812">Transmembrane</keyword>
<accession>A0A0L0NUG4</accession>
<dbReference type="Gene3D" id="3.90.79.10">
    <property type="entry name" value="Nucleoside Triphosphate Pyrophosphohydrolase"/>
    <property type="match status" value="1"/>
</dbReference>
<dbReference type="AlphaFoldDB" id="A0A0L0NUG4"/>
<protein>
    <recommendedName>
        <fullName evidence="6">Nudix hydrolase domain-containing protein</fullName>
    </recommendedName>
</protein>
<keyword evidence="3" id="KW-0378">Hydrolase</keyword>
<organism evidence="7 8">
    <name type="scientific">Candidozyma auris</name>
    <name type="common">Yeast</name>
    <name type="synonym">Candida auris</name>
    <dbReference type="NCBI Taxonomy" id="498019"/>
    <lineage>
        <taxon>Eukaryota</taxon>
        <taxon>Fungi</taxon>
        <taxon>Dikarya</taxon>
        <taxon>Ascomycota</taxon>
        <taxon>Saccharomycotina</taxon>
        <taxon>Pichiomycetes</taxon>
        <taxon>Metschnikowiaceae</taxon>
        <taxon>Candidozyma</taxon>
    </lineage>
</organism>
<evidence type="ECO:0000256" key="2">
    <source>
        <dbReference type="ARBA" id="ARBA00022723"/>
    </source>
</evidence>
<dbReference type="GO" id="GO:0005737">
    <property type="term" value="C:cytoplasm"/>
    <property type="evidence" value="ECO:0007669"/>
    <property type="project" value="TreeGrafter"/>
</dbReference>
<dbReference type="InterPro" id="IPR000086">
    <property type="entry name" value="NUDIX_hydrolase_dom"/>
</dbReference>
<dbReference type="Pfam" id="PF00293">
    <property type="entry name" value="NUDIX"/>
    <property type="match status" value="1"/>
</dbReference>
<dbReference type="Proteomes" id="UP000037122">
    <property type="component" value="Unassembled WGS sequence"/>
</dbReference>
<dbReference type="VEuPathDB" id="FungiDB:CJI96_0005108"/>
<keyword evidence="2" id="KW-0479">Metal-binding</keyword>
<keyword evidence="4" id="KW-0460">Magnesium</keyword>